<feature type="compositionally biased region" description="Gly residues" evidence="1">
    <location>
        <begin position="84"/>
        <end position="95"/>
    </location>
</feature>
<feature type="compositionally biased region" description="Acidic residues" evidence="1">
    <location>
        <begin position="1"/>
        <end position="11"/>
    </location>
</feature>
<comment type="caution">
    <text evidence="2">The sequence shown here is derived from an EMBL/GenBank/DDBJ whole genome shotgun (WGS) entry which is preliminary data.</text>
</comment>
<dbReference type="Proteomes" id="UP000828390">
    <property type="component" value="Unassembled WGS sequence"/>
</dbReference>
<keyword evidence="3" id="KW-1185">Reference proteome</keyword>
<reference evidence="2" key="1">
    <citation type="journal article" date="2019" name="bioRxiv">
        <title>The Genome of the Zebra Mussel, Dreissena polymorpha: A Resource for Invasive Species Research.</title>
        <authorList>
            <person name="McCartney M.A."/>
            <person name="Auch B."/>
            <person name="Kono T."/>
            <person name="Mallez S."/>
            <person name="Zhang Y."/>
            <person name="Obille A."/>
            <person name="Becker A."/>
            <person name="Abrahante J.E."/>
            <person name="Garbe J."/>
            <person name="Badalamenti J.P."/>
            <person name="Herman A."/>
            <person name="Mangelson H."/>
            <person name="Liachko I."/>
            <person name="Sullivan S."/>
            <person name="Sone E.D."/>
            <person name="Koren S."/>
            <person name="Silverstein K.A.T."/>
            <person name="Beckman K.B."/>
            <person name="Gohl D.M."/>
        </authorList>
    </citation>
    <scope>NUCLEOTIDE SEQUENCE</scope>
    <source>
        <strain evidence="2">Duluth1</strain>
        <tissue evidence="2">Whole animal</tissue>
    </source>
</reference>
<accession>A0A9D4IS55</accession>
<dbReference type="EMBL" id="JAIWYP010000008">
    <property type="protein sequence ID" value="KAH3782058.1"/>
    <property type="molecule type" value="Genomic_DNA"/>
</dbReference>
<dbReference type="AlphaFoldDB" id="A0A9D4IS55"/>
<evidence type="ECO:0000313" key="3">
    <source>
        <dbReference type="Proteomes" id="UP000828390"/>
    </source>
</evidence>
<proteinExistence type="predicted"/>
<reference evidence="2" key="2">
    <citation type="submission" date="2020-11" db="EMBL/GenBank/DDBJ databases">
        <authorList>
            <person name="McCartney M.A."/>
            <person name="Auch B."/>
            <person name="Kono T."/>
            <person name="Mallez S."/>
            <person name="Becker A."/>
            <person name="Gohl D.M."/>
            <person name="Silverstein K.A.T."/>
            <person name="Koren S."/>
            <person name="Bechman K.B."/>
            <person name="Herman A."/>
            <person name="Abrahante J.E."/>
            <person name="Garbe J."/>
        </authorList>
    </citation>
    <scope>NUCLEOTIDE SEQUENCE</scope>
    <source>
        <strain evidence="2">Duluth1</strain>
        <tissue evidence="2">Whole animal</tissue>
    </source>
</reference>
<feature type="region of interest" description="Disordered" evidence="1">
    <location>
        <begin position="1"/>
        <end position="35"/>
    </location>
</feature>
<name>A0A9D4IS55_DREPO</name>
<evidence type="ECO:0000313" key="2">
    <source>
        <dbReference type="EMBL" id="KAH3782058.1"/>
    </source>
</evidence>
<feature type="region of interest" description="Disordered" evidence="1">
    <location>
        <begin position="81"/>
        <end position="125"/>
    </location>
</feature>
<protein>
    <submittedName>
        <fullName evidence="2">Uncharacterized protein</fullName>
    </submittedName>
</protein>
<feature type="compositionally biased region" description="Basic and acidic residues" evidence="1">
    <location>
        <begin position="116"/>
        <end position="125"/>
    </location>
</feature>
<organism evidence="2 3">
    <name type="scientific">Dreissena polymorpha</name>
    <name type="common">Zebra mussel</name>
    <name type="synonym">Mytilus polymorpha</name>
    <dbReference type="NCBI Taxonomy" id="45954"/>
    <lineage>
        <taxon>Eukaryota</taxon>
        <taxon>Metazoa</taxon>
        <taxon>Spiralia</taxon>
        <taxon>Lophotrochozoa</taxon>
        <taxon>Mollusca</taxon>
        <taxon>Bivalvia</taxon>
        <taxon>Autobranchia</taxon>
        <taxon>Heteroconchia</taxon>
        <taxon>Euheterodonta</taxon>
        <taxon>Imparidentia</taxon>
        <taxon>Neoheterodontei</taxon>
        <taxon>Myida</taxon>
        <taxon>Dreissenoidea</taxon>
        <taxon>Dreissenidae</taxon>
        <taxon>Dreissena</taxon>
    </lineage>
</organism>
<sequence length="125" mass="13381">MTPINEEEDDMFINPEEPAIPPSLQDVKPLKRKGEFSPLPSTMSLPLSLLDTDQRFVLPRSIGESRKTFLNLSTALLNTIHGPKLGGGSIDGTGSGHEDTTADACGLCSHTSSGRTSEHSAYRTG</sequence>
<gene>
    <name evidence="2" type="ORF">DPMN_159969</name>
</gene>
<evidence type="ECO:0000256" key="1">
    <source>
        <dbReference type="SAM" id="MobiDB-lite"/>
    </source>
</evidence>